<feature type="domain" description="HTH araC/xylS-type" evidence="4">
    <location>
        <begin position="286"/>
        <end position="384"/>
    </location>
</feature>
<dbReference type="GO" id="GO:0003700">
    <property type="term" value="F:DNA-binding transcription factor activity"/>
    <property type="evidence" value="ECO:0007669"/>
    <property type="project" value="InterPro"/>
</dbReference>
<dbReference type="InterPro" id="IPR018062">
    <property type="entry name" value="HTH_AraC-typ_CS"/>
</dbReference>
<accession>A0A518DLT0</accession>
<dbReference type="RefSeq" id="WP_145049060.1">
    <property type="nucleotide sequence ID" value="NZ_CP036433.1"/>
</dbReference>
<dbReference type="Gene3D" id="1.10.10.60">
    <property type="entry name" value="Homeodomain-like"/>
    <property type="match status" value="1"/>
</dbReference>
<dbReference type="OrthoDB" id="245552at2"/>
<protein>
    <submittedName>
        <fullName evidence="5">Xylose operon regulatory protein</fullName>
    </submittedName>
</protein>
<sequence length="389" mass="43469">MAPLRVGIMLELMWPYRRHVDVFAGTQHFARDAGDWLCEIDECIHGSGGSWPEQLTGYDGLIARASSPLAQMAWEAGVPLVNVWLNSPEVDRLPGVFPDFAAVGRQACGHLADRGFRQFACLSSPRERAHREMTQSFHAAIEELGAECTFASAPRLFYRSANSWVRFQQMLDDWIAGWKTPIGLLVAANDVTARYVVHACRRNGLRIPEDVGLLTSTNEPLIGEMPPPSLTSVEVNYEQIGYQAAQLLDRLMRGGEADPLHRFLSPTGIIARDSTDFFAVDDETVAIAMRHIERHTRQGLAVDDVAAAVGVSRRTLERRFQTATGRSVAAEIRRLRVLKAKRLLAETELLVKQIAHETGFRDSIRLHEVFVRETGQTPSDYRRTVRGEA</sequence>
<dbReference type="EMBL" id="CP036433">
    <property type="protein sequence ID" value="QDU92796.1"/>
    <property type="molecule type" value="Genomic_DNA"/>
</dbReference>
<dbReference type="InterPro" id="IPR028082">
    <property type="entry name" value="Peripla_BP_I"/>
</dbReference>
<evidence type="ECO:0000259" key="4">
    <source>
        <dbReference type="PROSITE" id="PS01124"/>
    </source>
</evidence>
<dbReference type="InterPro" id="IPR046335">
    <property type="entry name" value="LacI/GalR-like_sensor"/>
</dbReference>
<gene>
    <name evidence="5" type="primary">xylR_1</name>
    <name evidence="5" type="ORF">Pla8534_05690</name>
</gene>
<dbReference type="SUPFAM" id="SSF53822">
    <property type="entry name" value="Periplasmic binding protein-like I"/>
    <property type="match status" value="1"/>
</dbReference>
<dbReference type="Gene3D" id="3.40.50.2300">
    <property type="match status" value="2"/>
</dbReference>
<dbReference type="GO" id="GO:0000976">
    <property type="term" value="F:transcription cis-regulatory region binding"/>
    <property type="evidence" value="ECO:0007669"/>
    <property type="project" value="TreeGrafter"/>
</dbReference>
<keyword evidence="2" id="KW-0238">DNA-binding</keyword>
<dbReference type="Pfam" id="PF13377">
    <property type="entry name" value="Peripla_BP_3"/>
    <property type="match status" value="1"/>
</dbReference>
<dbReference type="InterPro" id="IPR009057">
    <property type="entry name" value="Homeodomain-like_sf"/>
</dbReference>
<keyword evidence="6" id="KW-1185">Reference proteome</keyword>
<dbReference type="SUPFAM" id="SSF46689">
    <property type="entry name" value="Homeodomain-like"/>
    <property type="match status" value="2"/>
</dbReference>
<dbReference type="InterPro" id="IPR018060">
    <property type="entry name" value="HTH_AraC"/>
</dbReference>
<evidence type="ECO:0000256" key="2">
    <source>
        <dbReference type="ARBA" id="ARBA00023125"/>
    </source>
</evidence>
<dbReference type="PANTHER" id="PTHR30146">
    <property type="entry name" value="LACI-RELATED TRANSCRIPTIONAL REPRESSOR"/>
    <property type="match status" value="1"/>
</dbReference>
<dbReference type="PROSITE" id="PS00041">
    <property type="entry name" value="HTH_ARAC_FAMILY_1"/>
    <property type="match status" value="1"/>
</dbReference>
<name>A0A518DLT0_9BACT</name>
<dbReference type="Proteomes" id="UP000317648">
    <property type="component" value="Chromosome"/>
</dbReference>
<dbReference type="KEGG" id="lcre:Pla8534_05690"/>
<evidence type="ECO:0000313" key="5">
    <source>
        <dbReference type="EMBL" id="QDU92796.1"/>
    </source>
</evidence>
<dbReference type="PANTHER" id="PTHR30146:SF24">
    <property type="entry name" value="XYLOSE OPERON REGULATORY PROTEIN"/>
    <property type="match status" value="1"/>
</dbReference>
<evidence type="ECO:0000256" key="1">
    <source>
        <dbReference type="ARBA" id="ARBA00023015"/>
    </source>
</evidence>
<reference evidence="5 6" key="1">
    <citation type="submission" date="2019-02" db="EMBL/GenBank/DDBJ databases">
        <title>Deep-cultivation of Planctomycetes and their phenomic and genomic characterization uncovers novel biology.</title>
        <authorList>
            <person name="Wiegand S."/>
            <person name="Jogler M."/>
            <person name="Boedeker C."/>
            <person name="Pinto D."/>
            <person name="Vollmers J."/>
            <person name="Rivas-Marin E."/>
            <person name="Kohn T."/>
            <person name="Peeters S.H."/>
            <person name="Heuer A."/>
            <person name="Rast P."/>
            <person name="Oberbeckmann S."/>
            <person name="Bunk B."/>
            <person name="Jeske O."/>
            <person name="Meyerdierks A."/>
            <person name="Storesund J.E."/>
            <person name="Kallscheuer N."/>
            <person name="Luecker S."/>
            <person name="Lage O.M."/>
            <person name="Pohl T."/>
            <person name="Merkel B.J."/>
            <person name="Hornburger P."/>
            <person name="Mueller R.-W."/>
            <person name="Bruemmer F."/>
            <person name="Labrenz M."/>
            <person name="Spormann A.M."/>
            <person name="Op den Camp H."/>
            <person name="Overmann J."/>
            <person name="Amann R."/>
            <person name="Jetten M.S.M."/>
            <person name="Mascher T."/>
            <person name="Medema M.H."/>
            <person name="Devos D.P."/>
            <person name="Kaster A.-K."/>
            <person name="Ovreas L."/>
            <person name="Rohde M."/>
            <person name="Galperin M.Y."/>
            <person name="Jogler C."/>
        </authorList>
    </citation>
    <scope>NUCLEOTIDE SEQUENCE [LARGE SCALE GENOMIC DNA]</scope>
    <source>
        <strain evidence="5 6">Pla85_3_4</strain>
    </source>
</reference>
<dbReference type="SMART" id="SM00342">
    <property type="entry name" value="HTH_ARAC"/>
    <property type="match status" value="1"/>
</dbReference>
<evidence type="ECO:0000256" key="3">
    <source>
        <dbReference type="ARBA" id="ARBA00023163"/>
    </source>
</evidence>
<dbReference type="Pfam" id="PF12833">
    <property type="entry name" value="HTH_18"/>
    <property type="match status" value="1"/>
</dbReference>
<dbReference type="PROSITE" id="PS01124">
    <property type="entry name" value="HTH_ARAC_FAMILY_2"/>
    <property type="match status" value="1"/>
</dbReference>
<keyword evidence="3" id="KW-0804">Transcription</keyword>
<dbReference type="AlphaFoldDB" id="A0A518DLT0"/>
<proteinExistence type="predicted"/>
<evidence type="ECO:0000313" key="6">
    <source>
        <dbReference type="Proteomes" id="UP000317648"/>
    </source>
</evidence>
<organism evidence="5 6">
    <name type="scientific">Lignipirellula cremea</name>
    <dbReference type="NCBI Taxonomy" id="2528010"/>
    <lineage>
        <taxon>Bacteria</taxon>
        <taxon>Pseudomonadati</taxon>
        <taxon>Planctomycetota</taxon>
        <taxon>Planctomycetia</taxon>
        <taxon>Pirellulales</taxon>
        <taxon>Pirellulaceae</taxon>
        <taxon>Lignipirellula</taxon>
    </lineage>
</organism>
<keyword evidence="1" id="KW-0805">Transcription regulation</keyword>